<organism evidence="1 2">
    <name type="scientific">Leucogyrophana mollusca</name>
    <dbReference type="NCBI Taxonomy" id="85980"/>
    <lineage>
        <taxon>Eukaryota</taxon>
        <taxon>Fungi</taxon>
        <taxon>Dikarya</taxon>
        <taxon>Basidiomycota</taxon>
        <taxon>Agaricomycotina</taxon>
        <taxon>Agaricomycetes</taxon>
        <taxon>Agaricomycetidae</taxon>
        <taxon>Boletales</taxon>
        <taxon>Boletales incertae sedis</taxon>
        <taxon>Leucogyrophana</taxon>
    </lineage>
</organism>
<dbReference type="Proteomes" id="UP000790709">
    <property type="component" value="Unassembled WGS sequence"/>
</dbReference>
<evidence type="ECO:0000313" key="2">
    <source>
        <dbReference type="Proteomes" id="UP000790709"/>
    </source>
</evidence>
<name>A0ACB8B6R2_9AGAM</name>
<gene>
    <name evidence="1" type="ORF">BV22DRAFT_982634</name>
</gene>
<evidence type="ECO:0000313" key="1">
    <source>
        <dbReference type="EMBL" id="KAH7921102.1"/>
    </source>
</evidence>
<feature type="non-terminal residue" evidence="1">
    <location>
        <position position="115"/>
    </location>
</feature>
<protein>
    <submittedName>
        <fullName evidence="1">Uncharacterized protein</fullName>
    </submittedName>
</protein>
<reference evidence="1" key="1">
    <citation type="journal article" date="2021" name="New Phytol.">
        <title>Evolutionary innovations through gain and loss of genes in the ectomycorrhizal Boletales.</title>
        <authorList>
            <person name="Wu G."/>
            <person name="Miyauchi S."/>
            <person name="Morin E."/>
            <person name="Kuo A."/>
            <person name="Drula E."/>
            <person name="Varga T."/>
            <person name="Kohler A."/>
            <person name="Feng B."/>
            <person name="Cao Y."/>
            <person name="Lipzen A."/>
            <person name="Daum C."/>
            <person name="Hundley H."/>
            <person name="Pangilinan J."/>
            <person name="Johnson J."/>
            <person name="Barry K."/>
            <person name="LaButti K."/>
            <person name="Ng V."/>
            <person name="Ahrendt S."/>
            <person name="Min B."/>
            <person name="Choi I.G."/>
            <person name="Park H."/>
            <person name="Plett J.M."/>
            <person name="Magnuson J."/>
            <person name="Spatafora J.W."/>
            <person name="Nagy L.G."/>
            <person name="Henrissat B."/>
            <person name="Grigoriev I.V."/>
            <person name="Yang Z.L."/>
            <person name="Xu J."/>
            <person name="Martin F.M."/>
        </authorList>
    </citation>
    <scope>NUCLEOTIDE SEQUENCE</scope>
    <source>
        <strain evidence="1">KUC20120723A-06</strain>
    </source>
</reference>
<keyword evidence="2" id="KW-1185">Reference proteome</keyword>
<proteinExistence type="predicted"/>
<comment type="caution">
    <text evidence="1">The sequence shown here is derived from an EMBL/GenBank/DDBJ whole genome shotgun (WGS) entry which is preliminary data.</text>
</comment>
<accession>A0ACB8B6R2</accession>
<dbReference type="EMBL" id="MU266542">
    <property type="protein sequence ID" value="KAH7921102.1"/>
    <property type="molecule type" value="Genomic_DNA"/>
</dbReference>
<sequence length="115" mass="13124">MAHYTANQLMFLDETSKDRRTLSRRRGRSRKSRRASMRGVFVRGRRFTAVAALTIDGVIAGHVTEGSLRRNGYLRFLEYSLPLCSPYPGKNSVLVMDNARIHHGNEIQELAERFG</sequence>